<keyword evidence="5" id="KW-0274">FAD</keyword>
<dbReference type="GO" id="GO:0030328">
    <property type="term" value="P:prenylcysteine catabolic process"/>
    <property type="evidence" value="ECO:0007669"/>
    <property type="project" value="InterPro"/>
</dbReference>
<dbReference type="Pfam" id="PF07156">
    <property type="entry name" value="Prenylcys_lyase"/>
    <property type="match status" value="1"/>
</dbReference>
<evidence type="ECO:0000256" key="3">
    <source>
        <dbReference type="ARBA" id="ARBA00022630"/>
    </source>
</evidence>
<dbReference type="OrthoDB" id="437369at2759"/>
<feature type="chain" id="PRO_5021196938" description="Prenylcysteine lyase domain-containing protein" evidence="8">
    <location>
        <begin position="23"/>
        <end position="539"/>
    </location>
</feature>
<dbReference type="InterPro" id="IPR017046">
    <property type="entry name" value="Prenylcysteine_Oxase1"/>
</dbReference>
<sequence>MKFPRSICRLYFATCLLGFAAPAETPSPQSDDSDAFHIAIIGAGVAGAFAAYNLYRLSASGIEQKLSLKITVYESSPIVGGQVKTISPPGSEHTLEAGASYFFEDDWCLSDTARSLGLERRPAPQSAGTMIWNGYRLLEDSFCFNDASRAATPHFWYSIPSNILQTVKIFITRNLAGVDSEWEDGAVPLRFRPEIIAMQDRLKSLGRNNVFSSLHDELNKVGLGDIIKSSAEQFLRTLAVPNSFQIGVVEPCIEALFGLDIKEATGLHVVASMGSNRSQPVAILPGNGKLIARMLHESGARLHMDSQVTKVETGSQRRVSLTITSTKSTKQTHEEHDVVIFTGDSMARLRSQGSKSSLKTSQRHVTHFSTAHTLNPNVFGVKLGWNPSTLLTTANSSYLDSKTRIMRLTTFPEFYIDRSDCHWDDECDQFVNVHRVDSRAPISETKLRLMAEGIRNPGSNPVMWIHTQSWNHRLPINNNTHSDAVAYQIEPDPTLLNANSDLINTMEISCRMGRNAALKLLQTPLLSNGLPQGEQVADF</sequence>
<proteinExistence type="inferred from homology"/>
<dbReference type="GO" id="GO:0001735">
    <property type="term" value="F:prenylcysteine oxidase activity"/>
    <property type="evidence" value="ECO:0007669"/>
    <property type="project" value="InterPro"/>
</dbReference>
<dbReference type="EMBL" id="SKBN01000481">
    <property type="protein sequence ID" value="TGJ77095.1"/>
    <property type="molecule type" value="Genomic_DNA"/>
</dbReference>
<dbReference type="InterPro" id="IPR010795">
    <property type="entry name" value="Prenylcys_lyase"/>
</dbReference>
<comment type="similarity">
    <text evidence="2">Belongs to the prenylcysteine oxidase family.</text>
</comment>
<evidence type="ECO:0000256" key="6">
    <source>
        <dbReference type="ARBA" id="ARBA00023002"/>
    </source>
</evidence>
<dbReference type="Gene3D" id="1.10.3110.10">
    <property type="entry name" value="protoporphyrinogen ix oxidase, domain 3"/>
    <property type="match status" value="1"/>
</dbReference>
<evidence type="ECO:0000313" key="11">
    <source>
        <dbReference type="Proteomes" id="UP000297716"/>
    </source>
</evidence>
<accession>A0A4Z0YC96</accession>
<dbReference type="PANTHER" id="PTHR15944:SF0">
    <property type="entry name" value="PRENYLCYSTEINE LYASE DOMAIN-CONTAINING PROTEIN"/>
    <property type="match status" value="1"/>
</dbReference>
<dbReference type="PANTHER" id="PTHR15944">
    <property type="entry name" value="FARNESYLCYSTEINE LYASE"/>
    <property type="match status" value="1"/>
</dbReference>
<dbReference type="Proteomes" id="UP000297716">
    <property type="component" value="Unassembled WGS sequence"/>
</dbReference>
<evidence type="ECO:0000259" key="9">
    <source>
        <dbReference type="Pfam" id="PF07156"/>
    </source>
</evidence>
<dbReference type="AlphaFoldDB" id="A0A4Z0YC96"/>
<dbReference type="InterPro" id="IPR036188">
    <property type="entry name" value="FAD/NAD-bd_sf"/>
</dbReference>
<evidence type="ECO:0000256" key="2">
    <source>
        <dbReference type="ARBA" id="ARBA00009967"/>
    </source>
</evidence>
<dbReference type="GO" id="GO:0030327">
    <property type="term" value="P:prenylated protein catabolic process"/>
    <property type="evidence" value="ECO:0007669"/>
    <property type="project" value="TreeGrafter"/>
</dbReference>
<organism evidence="10 11">
    <name type="scientific">Xylaria hypoxylon</name>
    <dbReference type="NCBI Taxonomy" id="37992"/>
    <lineage>
        <taxon>Eukaryota</taxon>
        <taxon>Fungi</taxon>
        <taxon>Dikarya</taxon>
        <taxon>Ascomycota</taxon>
        <taxon>Pezizomycotina</taxon>
        <taxon>Sordariomycetes</taxon>
        <taxon>Xylariomycetidae</taxon>
        <taxon>Xylariales</taxon>
        <taxon>Xylariaceae</taxon>
        <taxon>Xylaria</taxon>
    </lineage>
</organism>
<evidence type="ECO:0000256" key="8">
    <source>
        <dbReference type="SAM" id="SignalP"/>
    </source>
</evidence>
<keyword evidence="6" id="KW-0560">Oxidoreductase</keyword>
<keyword evidence="3" id="KW-0285">Flavoprotein</keyword>
<comment type="caution">
    <text evidence="10">The sequence shown here is derived from an EMBL/GenBank/DDBJ whole genome shotgun (WGS) entry which is preliminary data.</text>
</comment>
<feature type="domain" description="Prenylcysteine lyase" evidence="9">
    <location>
        <begin position="207"/>
        <end position="518"/>
    </location>
</feature>
<name>A0A4Z0YC96_9PEZI</name>
<feature type="signal peptide" evidence="8">
    <location>
        <begin position="1"/>
        <end position="22"/>
    </location>
</feature>
<evidence type="ECO:0000256" key="4">
    <source>
        <dbReference type="ARBA" id="ARBA00022729"/>
    </source>
</evidence>
<dbReference type="Gene3D" id="3.90.660.20">
    <property type="entry name" value="Protoporphyrinogen oxidase, mitochondrial, domain 2"/>
    <property type="match status" value="1"/>
</dbReference>
<evidence type="ECO:0000256" key="5">
    <source>
        <dbReference type="ARBA" id="ARBA00022827"/>
    </source>
</evidence>
<evidence type="ECO:0000256" key="7">
    <source>
        <dbReference type="ARBA" id="ARBA00023180"/>
    </source>
</evidence>
<dbReference type="Pfam" id="PF13450">
    <property type="entry name" value="NAD_binding_8"/>
    <property type="match status" value="1"/>
</dbReference>
<keyword evidence="7" id="KW-0325">Glycoprotein</keyword>
<gene>
    <name evidence="10" type="ORF">E0Z10_g10784</name>
</gene>
<evidence type="ECO:0000256" key="1">
    <source>
        <dbReference type="ARBA" id="ARBA00001974"/>
    </source>
</evidence>
<comment type="cofactor">
    <cofactor evidence="1">
        <name>FAD</name>
        <dbReference type="ChEBI" id="CHEBI:57692"/>
    </cofactor>
</comment>
<dbReference type="Gene3D" id="3.50.50.60">
    <property type="entry name" value="FAD/NAD(P)-binding domain"/>
    <property type="match status" value="1"/>
</dbReference>
<dbReference type="SUPFAM" id="SSF51905">
    <property type="entry name" value="FAD/NAD(P)-binding domain"/>
    <property type="match status" value="1"/>
</dbReference>
<evidence type="ECO:0000313" key="10">
    <source>
        <dbReference type="EMBL" id="TGJ77095.1"/>
    </source>
</evidence>
<keyword evidence="11" id="KW-1185">Reference proteome</keyword>
<reference evidence="10 11" key="1">
    <citation type="submission" date="2019-03" db="EMBL/GenBank/DDBJ databases">
        <title>Draft genome sequence of Xylaria hypoxylon DSM 108379, a ubiquitous saprotrophic-parasitic fungi on hardwood.</title>
        <authorList>
            <person name="Buettner E."/>
            <person name="Leonhardt S."/>
            <person name="Gebauer A.M."/>
            <person name="Liers C."/>
            <person name="Hofrichter M."/>
            <person name="Kellner H."/>
        </authorList>
    </citation>
    <scope>NUCLEOTIDE SEQUENCE [LARGE SCALE GENOMIC DNA]</scope>
    <source>
        <strain evidence="10 11">DSM 108379</strain>
    </source>
</reference>
<keyword evidence="4 8" id="KW-0732">Signal</keyword>
<protein>
    <recommendedName>
        <fullName evidence="9">Prenylcysteine lyase domain-containing protein</fullName>
    </recommendedName>
</protein>